<name>K0YTY6_9ACTO</name>
<dbReference type="HOGENOM" id="CLU_2021793_0_0_11"/>
<evidence type="ECO:0000313" key="1">
    <source>
        <dbReference type="EMBL" id="EJZ86968.1"/>
    </source>
</evidence>
<comment type="caution">
    <text evidence="1">The sequence shown here is derived from an EMBL/GenBank/DDBJ whole genome shotgun (WGS) entry which is preliminary data.</text>
</comment>
<protein>
    <recommendedName>
        <fullName evidence="3">Ferrous iron transporter FeoA domain-containing protein</fullName>
    </recommendedName>
</protein>
<proteinExistence type="predicted"/>
<sequence length="122" mass="13689">MGAERGSRNGRIRALISRFVRRRSRSRYGTLPCVLLSKCPRNSRGRLVSIDVDSVYRLRLQELGLRPGARRCLRREGSVGLRAAREEGREVDATALGELAGLRPAGESIRQVHGIRVLAERR</sequence>
<keyword evidence="2" id="KW-1185">Reference proteome</keyword>
<dbReference type="STRING" id="883077.HMPREF9241_00557"/>
<dbReference type="AlphaFoldDB" id="K0YTY6"/>
<evidence type="ECO:0000313" key="2">
    <source>
        <dbReference type="Proteomes" id="UP000003994"/>
    </source>
</evidence>
<accession>K0YTY6</accession>
<reference evidence="1 2" key="1">
    <citation type="submission" date="2012-07" db="EMBL/GenBank/DDBJ databases">
        <title>The Genome Sequence of Actinomyces turicensis ACS-279-V-COL4.</title>
        <authorList>
            <consortium name="The Broad Institute Genome Sequencing Platform"/>
            <person name="Earl A."/>
            <person name="Ward D."/>
            <person name="Feldgarden M."/>
            <person name="Gevers D."/>
            <person name="Saerens B."/>
            <person name="Vaneechoutte M."/>
            <person name="Walker B."/>
            <person name="Young S.K."/>
            <person name="Zeng Q."/>
            <person name="Gargeya S."/>
            <person name="Fitzgerald M."/>
            <person name="Haas B."/>
            <person name="Abouelleil A."/>
            <person name="Alvarado L."/>
            <person name="Arachchi H.M."/>
            <person name="Berlin A."/>
            <person name="Chapman S.B."/>
            <person name="Goldberg J."/>
            <person name="Griggs A."/>
            <person name="Gujja S."/>
            <person name="Hansen M."/>
            <person name="Howarth C."/>
            <person name="Imamovic A."/>
            <person name="Larimer J."/>
            <person name="McCowen C."/>
            <person name="Montmayeur A."/>
            <person name="Murphy C."/>
            <person name="Neiman D."/>
            <person name="Pearson M."/>
            <person name="Priest M."/>
            <person name="Roberts A."/>
            <person name="Saif S."/>
            <person name="Shea T."/>
            <person name="Sisk P."/>
            <person name="Sykes S."/>
            <person name="Wortman J."/>
            <person name="Nusbaum C."/>
            <person name="Birren B."/>
        </authorList>
    </citation>
    <scope>NUCLEOTIDE SEQUENCE [LARGE SCALE GENOMIC DNA]</scope>
    <source>
        <strain evidence="1 2">ACS-279-V-Col4</strain>
    </source>
</reference>
<organism evidence="1 2">
    <name type="scientific">Schaalia turicensis ACS-279-V-Col4</name>
    <dbReference type="NCBI Taxonomy" id="883077"/>
    <lineage>
        <taxon>Bacteria</taxon>
        <taxon>Bacillati</taxon>
        <taxon>Actinomycetota</taxon>
        <taxon>Actinomycetes</taxon>
        <taxon>Actinomycetales</taxon>
        <taxon>Actinomycetaceae</taxon>
        <taxon>Schaalia</taxon>
    </lineage>
</organism>
<gene>
    <name evidence="1" type="ORF">HMPREF9241_00557</name>
</gene>
<evidence type="ECO:0008006" key="3">
    <source>
        <dbReference type="Google" id="ProtNLM"/>
    </source>
</evidence>
<dbReference type="EMBL" id="AGWQ01000004">
    <property type="protein sequence ID" value="EJZ86968.1"/>
    <property type="molecule type" value="Genomic_DNA"/>
</dbReference>
<dbReference type="Proteomes" id="UP000003994">
    <property type="component" value="Unassembled WGS sequence"/>
</dbReference>